<dbReference type="Gene3D" id="2.60.40.10">
    <property type="entry name" value="Immunoglobulins"/>
    <property type="match status" value="1"/>
</dbReference>
<comment type="caution">
    <text evidence="19">The sequence shown here is derived from an EMBL/GenBank/DDBJ whole genome shotgun (WGS) entry which is preliminary data.</text>
</comment>
<evidence type="ECO:0000256" key="17">
    <source>
        <dbReference type="SAM" id="SignalP"/>
    </source>
</evidence>
<feature type="chain" id="PRO_5042171851" description="beta-glucosidase" evidence="17">
    <location>
        <begin position="22"/>
        <end position="1597"/>
    </location>
</feature>
<dbReference type="InterPro" id="IPR000648">
    <property type="entry name" value="Oxysterol-bd"/>
</dbReference>
<dbReference type="PRINTS" id="PR00133">
    <property type="entry name" value="GLHYDRLASE3"/>
</dbReference>
<sequence length="1597" mass="171869">MQQNKSSRAAVHLSLSTAALAHPMAPSATGGYGMTGGVVAEGWVLKKRRKMMQGFARRYFTLHQSGLLSYSFHPGQPTRDQIQLTQAAISSAPGRKDIHIDSNNATFHIKCLSAEDFNKWMTAFRRFIVSGSDTATLGRRSSVARTIPRSAVLPRAGSLLDELNQVSVERTNAGNPTGQAHNTQTIEELHSAFQALTEEESKRKVSTKLKAEKDKLKDHAKLGLFKSKKGTHGARESQSEESSTTEMFSTPSSGTPMQRLQIALNSLRYQHAALTKAMSVVPYPESSAPASRGSPLLPSTAEEVSNSPQSSYATIGKLSHRMSAYSVHSDGSVWYDAPEFDGAEEFVLDGTPGEETQGSQLSYVDSPTLMEEEDEITETESGSEMAEEELRRAMSPTPGMVNGEAISRRLELPSPPVGDEGSLFAVLKKNVGKDLSQVALPVSFNEPLTLLQRLAEELEYFDLLSQASQTQDPIERICYVAAFAVSTYACTRHRSGRKGFNPLLAETFEEPRMKFIAEKVCHNPVILAYHAEGEGWELYATSGGKTKFWGKSLEIIPQGTVHLVIGRDHYEWKRPSSFMRNLMMGTKYLEHCGKMTIHNTTTGVKCALDFKESGYWGPSNLVSGTVYSESGETEAVLEGKWDDQIAQKLDSSHLRVFWRMNPFPRNAPEYYGFTSFGITLNEVTPDLKGKLPPTDSRLRPDVRALEEGDLDLAEEEKARVEEVQRERRRTDQERTPRWFKQVGDEWQYVGGYWEQRSKGWDSVQPLCPGFHTIPPLQYNVRMLGKSSFVLVLTLGLVPISLAQSAVYQQCGGIDYFQCLPGTASSSSPPSSTPSRSSTVPTGPTSSAPSTPTQTSVANISPEWAAAYVKAKAAVAKLSLTDKVNLGTGVQWQRGPCVGNTPAISSIPGFTGLCTQDSPLGVRNADLVSAFPAEINVAATFNRTLMRQRGAAMGAEFKGKGVHVALGPMMNLMRAPAAGRNWEGGGGDPFLSGELAFETIQGIQSAGVQACAKHFINNEQEHFRDSSSSNVDSRTEHELYAHPFLRSVQAGVASVMCSYNQINGTYACENSQTLNGLLKGELGFQGYVMSDWWATHSGAPAVNAGLDMTMPGDVSLNSGTTYFGQNLVNAVQSGQVPQSRIDDLATRILAAWYLLGQDSGFPATNFNAWNAGQGQHINVQGNHGSLIRTIGAASTVLLKNKNSALPLQAPKSLAIIGSGATNSSKGPNGYGDRAGNDGVLAMGWGSGTADFPYLIAPVDAISARARKDGTSVATSLKDTDLTGAAAAASGKDAALVFITADSGEGYLTVEGNAGDRNDLSAWHGGDALVQKVASVNKNTIVVVNSVGPINLEAWIDHPNVTALVWSGIPGQEAGNAVTDVLYGAVNPGGKLPYTIGKSVNDYSAKVIYSGSGIVQIPYNEGLFIDYRHFDEANVAPRFEFGFGLSFTTFGYSGLSVTGSTSGGTRQPIGPGSALDPWLHDPVVTVSFTLTNTGSVAGTEVMHEIALSLEITLILGMIKAPQLYLSPPASANSAPSNLRGFDSVFLGPGESKTVSFSLSRYDFSVWDTGSQSWQIVKGTTGISVGASSRDLRLKDSIDN</sequence>
<keyword evidence="17" id="KW-0732">Signal</keyword>
<dbReference type="Pfam" id="PF01915">
    <property type="entry name" value="Glyco_hydro_3_C"/>
    <property type="match status" value="1"/>
</dbReference>
<dbReference type="EMBL" id="JANAWD010000229">
    <property type="protein sequence ID" value="KAJ3483415.1"/>
    <property type="molecule type" value="Genomic_DNA"/>
</dbReference>
<dbReference type="Gene3D" id="3.30.70.3490">
    <property type="match status" value="1"/>
</dbReference>
<dbReference type="SUPFAM" id="SSF51445">
    <property type="entry name" value="(Trans)glycosidases"/>
    <property type="match status" value="1"/>
</dbReference>
<dbReference type="PANTHER" id="PTHR42715">
    <property type="entry name" value="BETA-GLUCOSIDASE"/>
    <property type="match status" value="1"/>
</dbReference>
<keyword evidence="15" id="KW-0175">Coiled coil</keyword>
<name>A0AAD5V196_9APHY</name>
<evidence type="ECO:0000256" key="6">
    <source>
        <dbReference type="ARBA" id="ARBA00022448"/>
    </source>
</evidence>
<evidence type="ECO:0000256" key="3">
    <source>
        <dbReference type="ARBA" id="ARBA00005336"/>
    </source>
</evidence>
<evidence type="ECO:0000256" key="10">
    <source>
        <dbReference type="ARBA" id="ARBA00023121"/>
    </source>
</evidence>
<comment type="similarity">
    <text evidence="3">Belongs to the glycosyl hydrolase 3 family.</text>
</comment>
<dbReference type="FunFam" id="3.20.20.300:FF:000002">
    <property type="entry name" value="Probable beta-glucosidase"/>
    <property type="match status" value="1"/>
</dbReference>
<comment type="catalytic activity">
    <reaction evidence="1">
        <text>Hydrolysis of terminal, non-reducing beta-D-glucosyl residues with release of beta-D-glucose.</text>
        <dbReference type="EC" id="3.2.1.21"/>
    </reaction>
</comment>
<evidence type="ECO:0000313" key="20">
    <source>
        <dbReference type="Proteomes" id="UP001212997"/>
    </source>
</evidence>
<dbReference type="InterPro" id="IPR001849">
    <property type="entry name" value="PH_domain"/>
</dbReference>
<feature type="region of interest" description="Disordered" evidence="16">
    <location>
        <begin position="225"/>
        <end position="255"/>
    </location>
</feature>
<evidence type="ECO:0000256" key="11">
    <source>
        <dbReference type="ARBA" id="ARBA00023180"/>
    </source>
</evidence>
<keyword evidence="11" id="KW-0325">Glycoprotein</keyword>
<dbReference type="InterPro" id="IPR037239">
    <property type="entry name" value="OSBP_sf"/>
</dbReference>
<evidence type="ECO:0000256" key="13">
    <source>
        <dbReference type="ARBA" id="ARBA00023295"/>
    </source>
</evidence>
<dbReference type="PANTHER" id="PTHR42715:SF2">
    <property type="entry name" value="BETA-GLUCOSIDASE F-RELATED"/>
    <property type="match status" value="1"/>
</dbReference>
<dbReference type="InterPro" id="IPR001764">
    <property type="entry name" value="Glyco_hydro_3_N"/>
</dbReference>
<dbReference type="Pfam" id="PF14310">
    <property type="entry name" value="Fn3-like"/>
    <property type="match status" value="1"/>
</dbReference>
<dbReference type="SUPFAM" id="SSF144000">
    <property type="entry name" value="Oxysterol-binding protein-like"/>
    <property type="match status" value="1"/>
</dbReference>
<keyword evidence="9" id="KW-0445">Lipid transport</keyword>
<dbReference type="SMART" id="SM01217">
    <property type="entry name" value="Fn3_like"/>
    <property type="match status" value="1"/>
</dbReference>
<dbReference type="Gene3D" id="2.40.160.120">
    <property type="match status" value="1"/>
</dbReference>
<dbReference type="Gene3D" id="2.30.29.30">
    <property type="entry name" value="Pleckstrin-homology domain (PH domain)/Phosphotyrosine-binding domain (PTB)"/>
    <property type="match status" value="1"/>
</dbReference>
<proteinExistence type="inferred from homology"/>
<dbReference type="Gene3D" id="3.40.50.1700">
    <property type="entry name" value="Glycoside hydrolase family 3 C-terminal domain"/>
    <property type="match status" value="1"/>
</dbReference>
<keyword evidence="6" id="KW-0813">Transport</keyword>
<dbReference type="GO" id="GO:0030245">
    <property type="term" value="P:cellulose catabolic process"/>
    <property type="evidence" value="ECO:0007669"/>
    <property type="project" value="UniProtKB-KW"/>
</dbReference>
<organism evidence="19 20">
    <name type="scientific">Meripilus lineatus</name>
    <dbReference type="NCBI Taxonomy" id="2056292"/>
    <lineage>
        <taxon>Eukaryota</taxon>
        <taxon>Fungi</taxon>
        <taxon>Dikarya</taxon>
        <taxon>Basidiomycota</taxon>
        <taxon>Agaricomycotina</taxon>
        <taxon>Agaricomycetes</taxon>
        <taxon>Polyporales</taxon>
        <taxon>Meripilaceae</taxon>
        <taxon>Meripilus</taxon>
    </lineage>
</organism>
<dbReference type="InterPro" id="IPR050288">
    <property type="entry name" value="Cellulose_deg_GH3"/>
</dbReference>
<evidence type="ECO:0000313" key="19">
    <source>
        <dbReference type="EMBL" id="KAJ3483415.1"/>
    </source>
</evidence>
<evidence type="ECO:0000256" key="2">
    <source>
        <dbReference type="ARBA" id="ARBA00004987"/>
    </source>
</evidence>
<evidence type="ECO:0000256" key="4">
    <source>
        <dbReference type="ARBA" id="ARBA00008842"/>
    </source>
</evidence>
<evidence type="ECO:0000256" key="8">
    <source>
        <dbReference type="ARBA" id="ARBA00023001"/>
    </source>
</evidence>
<dbReference type="InterPro" id="IPR011993">
    <property type="entry name" value="PH-like_dom_sf"/>
</dbReference>
<dbReference type="Pfam" id="PF01237">
    <property type="entry name" value="Oxysterol_BP"/>
    <property type="match status" value="1"/>
</dbReference>
<keyword evidence="14" id="KW-0624">Polysaccharide degradation</keyword>
<dbReference type="SUPFAM" id="SSF50729">
    <property type="entry name" value="PH domain-like"/>
    <property type="match status" value="1"/>
</dbReference>
<comment type="pathway">
    <text evidence="2">Glycan metabolism; cellulose degradation.</text>
</comment>
<keyword evidence="13" id="KW-0326">Glycosidase</keyword>
<evidence type="ECO:0000256" key="7">
    <source>
        <dbReference type="ARBA" id="ARBA00022801"/>
    </source>
</evidence>
<dbReference type="Pfam" id="PF00933">
    <property type="entry name" value="Glyco_hydro_3"/>
    <property type="match status" value="1"/>
</dbReference>
<dbReference type="Gene3D" id="3.20.20.300">
    <property type="entry name" value="Glycoside hydrolase, family 3, N-terminal domain"/>
    <property type="match status" value="1"/>
</dbReference>
<feature type="domain" description="PH" evidence="18">
    <location>
        <begin position="37"/>
        <end position="129"/>
    </location>
</feature>
<evidence type="ECO:0000256" key="5">
    <source>
        <dbReference type="ARBA" id="ARBA00012744"/>
    </source>
</evidence>
<accession>A0AAD5V196</accession>
<comment type="similarity">
    <text evidence="4">Belongs to the OSBP family.</text>
</comment>
<dbReference type="InterPro" id="IPR002772">
    <property type="entry name" value="Glyco_hydro_3_C"/>
</dbReference>
<keyword evidence="12" id="KW-0119">Carbohydrate metabolism</keyword>
<keyword evidence="10" id="KW-0446">Lipid-binding</keyword>
<evidence type="ECO:0000256" key="15">
    <source>
        <dbReference type="SAM" id="Coils"/>
    </source>
</evidence>
<keyword evidence="20" id="KW-1185">Reference proteome</keyword>
<dbReference type="Pfam" id="PF15409">
    <property type="entry name" value="PH_8"/>
    <property type="match status" value="1"/>
</dbReference>
<dbReference type="FunFam" id="2.40.160.120:FF:000001">
    <property type="entry name" value="Oxysterol-binding protein"/>
    <property type="match status" value="1"/>
</dbReference>
<evidence type="ECO:0000256" key="16">
    <source>
        <dbReference type="SAM" id="MobiDB-lite"/>
    </source>
</evidence>
<dbReference type="InterPro" id="IPR013783">
    <property type="entry name" value="Ig-like_fold"/>
</dbReference>
<dbReference type="InterPro" id="IPR041680">
    <property type="entry name" value="PH_8"/>
</dbReference>
<dbReference type="EC" id="3.2.1.21" evidence="5"/>
<protein>
    <recommendedName>
        <fullName evidence="5">beta-glucosidase</fullName>
        <ecNumber evidence="5">3.2.1.21</ecNumber>
    </recommendedName>
</protein>
<dbReference type="InterPro" id="IPR026891">
    <property type="entry name" value="Fn3-like"/>
</dbReference>
<keyword evidence="7" id="KW-0378">Hydrolase</keyword>
<evidence type="ECO:0000256" key="12">
    <source>
        <dbReference type="ARBA" id="ARBA00023277"/>
    </source>
</evidence>
<feature type="signal peptide" evidence="17">
    <location>
        <begin position="1"/>
        <end position="21"/>
    </location>
</feature>
<evidence type="ECO:0000256" key="14">
    <source>
        <dbReference type="ARBA" id="ARBA00023326"/>
    </source>
</evidence>
<evidence type="ECO:0000256" key="9">
    <source>
        <dbReference type="ARBA" id="ARBA00023055"/>
    </source>
</evidence>
<dbReference type="PROSITE" id="PS50003">
    <property type="entry name" value="PH_DOMAIN"/>
    <property type="match status" value="1"/>
</dbReference>
<dbReference type="GO" id="GO:0120009">
    <property type="term" value="P:intermembrane lipid transfer"/>
    <property type="evidence" value="ECO:0007669"/>
    <property type="project" value="UniProtKB-ARBA"/>
</dbReference>
<dbReference type="GO" id="GO:0008289">
    <property type="term" value="F:lipid binding"/>
    <property type="evidence" value="ECO:0007669"/>
    <property type="project" value="UniProtKB-KW"/>
</dbReference>
<dbReference type="InterPro" id="IPR036881">
    <property type="entry name" value="Glyco_hydro_3_C_sf"/>
</dbReference>
<evidence type="ECO:0000259" key="18">
    <source>
        <dbReference type="PROSITE" id="PS50003"/>
    </source>
</evidence>
<feature type="region of interest" description="Disordered" evidence="16">
    <location>
        <begin position="284"/>
        <end position="308"/>
    </location>
</feature>
<dbReference type="SMART" id="SM00233">
    <property type="entry name" value="PH"/>
    <property type="match status" value="1"/>
</dbReference>
<feature type="region of interest" description="Disordered" evidence="16">
    <location>
        <begin position="824"/>
        <end position="855"/>
    </location>
</feature>
<dbReference type="CDD" id="cd13289">
    <property type="entry name" value="PH_Osh3p_yeast"/>
    <property type="match status" value="1"/>
</dbReference>
<dbReference type="InterPro" id="IPR017853">
    <property type="entry name" value="GH"/>
</dbReference>
<dbReference type="SUPFAM" id="SSF52279">
    <property type="entry name" value="Beta-D-glucan exohydrolase, C-terminal domain"/>
    <property type="match status" value="1"/>
</dbReference>
<feature type="coiled-coil region" evidence="15">
    <location>
        <begin position="703"/>
        <end position="733"/>
    </location>
</feature>
<keyword evidence="8" id="KW-0136">Cellulose degradation</keyword>
<dbReference type="FunFam" id="3.40.50.1700:FF:000003">
    <property type="entry name" value="Probable beta-glucosidase"/>
    <property type="match status" value="1"/>
</dbReference>
<dbReference type="InterPro" id="IPR036962">
    <property type="entry name" value="Glyco_hydro_3_N_sf"/>
</dbReference>
<dbReference type="Proteomes" id="UP001212997">
    <property type="component" value="Unassembled WGS sequence"/>
</dbReference>
<feature type="compositionally biased region" description="Low complexity" evidence="16">
    <location>
        <begin position="240"/>
        <end position="253"/>
    </location>
</feature>
<dbReference type="GO" id="GO:0008422">
    <property type="term" value="F:beta-glucosidase activity"/>
    <property type="evidence" value="ECO:0007669"/>
    <property type="project" value="UniProtKB-EC"/>
</dbReference>
<gene>
    <name evidence="19" type="ORF">NLI96_g6323</name>
</gene>
<evidence type="ECO:0000256" key="1">
    <source>
        <dbReference type="ARBA" id="ARBA00000448"/>
    </source>
</evidence>
<reference evidence="19" key="1">
    <citation type="submission" date="2022-07" db="EMBL/GenBank/DDBJ databases">
        <title>Genome Sequence of Physisporinus lineatus.</title>
        <authorList>
            <person name="Buettner E."/>
        </authorList>
    </citation>
    <scope>NUCLEOTIDE SEQUENCE</scope>
    <source>
        <strain evidence="19">VT162</strain>
    </source>
</reference>